<gene>
    <name evidence="1" type="ORF">L21SP5_01906</name>
</gene>
<dbReference type="EMBL" id="CP013118">
    <property type="protein sequence ID" value="ALO15545.1"/>
    <property type="molecule type" value="Genomic_DNA"/>
</dbReference>
<keyword evidence="2" id="KW-1185">Reference proteome</keyword>
<dbReference type="STRING" id="1307839.L21SP5_01906"/>
<accession>A0A0S2HZH7</accession>
<evidence type="ECO:0000313" key="1">
    <source>
        <dbReference type="EMBL" id="ALO15545.1"/>
    </source>
</evidence>
<protein>
    <submittedName>
        <fullName evidence="1">Uncharacterized protein</fullName>
    </submittedName>
</protein>
<dbReference type="KEGG" id="blq:L21SP5_01906"/>
<name>A0A0S2HZH7_9BACT</name>
<proteinExistence type="predicted"/>
<organism evidence="1 2">
    <name type="scientific">Salinivirga cyanobacteriivorans</name>
    <dbReference type="NCBI Taxonomy" id="1307839"/>
    <lineage>
        <taxon>Bacteria</taxon>
        <taxon>Pseudomonadati</taxon>
        <taxon>Bacteroidota</taxon>
        <taxon>Bacteroidia</taxon>
        <taxon>Bacteroidales</taxon>
        <taxon>Salinivirgaceae</taxon>
        <taxon>Salinivirga</taxon>
    </lineage>
</organism>
<evidence type="ECO:0000313" key="2">
    <source>
        <dbReference type="Proteomes" id="UP000064893"/>
    </source>
</evidence>
<dbReference type="AlphaFoldDB" id="A0A0S2HZH7"/>
<reference evidence="1 2" key="1">
    <citation type="submission" date="2015-11" db="EMBL/GenBank/DDBJ databases">
        <title>Description and complete genome sequence of a novel strain predominating in hypersaline microbial mats and representing a new family of the Bacteriodetes phylum.</title>
        <authorList>
            <person name="Spring S."/>
            <person name="Bunk B."/>
            <person name="Sproer C."/>
            <person name="Klenk H.-P."/>
        </authorList>
    </citation>
    <scope>NUCLEOTIDE SEQUENCE [LARGE SCALE GENOMIC DNA]</scope>
    <source>
        <strain evidence="1 2">L21-Spi-D4</strain>
    </source>
</reference>
<sequence>MIGTALLPLMKKLLPVCYSTLKVQTIFELPKNSYPLAFLSSSIQKYDMFV</sequence>
<dbReference type="Proteomes" id="UP000064893">
    <property type="component" value="Chromosome"/>
</dbReference>